<feature type="domain" description="DUF4434" evidence="1">
    <location>
        <begin position="82"/>
        <end position="344"/>
    </location>
</feature>
<dbReference type="AlphaFoldDB" id="A0A4Y4DTR5"/>
<dbReference type="InterPro" id="IPR027849">
    <property type="entry name" value="DUF4434"/>
</dbReference>
<dbReference type="Gene3D" id="3.20.20.80">
    <property type="entry name" value="Glycosidases"/>
    <property type="match status" value="1"/>
</dbReference>
<evidence type="ECO:0000313" key="3">
    <source>
        <dbReference type="Proteomes" id="UP000316659"/>
    </source>
</evidence>
<evidence type="ECO:0000313" key="2">
    <source>
        <dbReference type="EMBL" id="GED08027.1"/>
    </source>
</evidence>
<evidence type="ECO:0000259" key="1">
    <source>
        <dbReference type="Pfam" id="PF14488"/>
    </source>
</evidence>
<reference evidence="2 3" key="1">
    <citation type="submission" date="2019-06" db="EMBL/GenBank/DDBJ databases">
        <title>Whole genome shotgun sequence of Cellulosimicrobium cellulans NBRC 15516.</title>
        <authorList>
            <person name="Hosoyama A."/>
            <person name="Uohara A."/>
            <person name="Ohji S."/>
            <person name="Ichikawa N."/>
        </authorList>
    </citation>
    <scope>NUCLEOTIDE SEQUENCE [LARGE SCALE GENOMIC DNA]</scope>
    <source>
        <strain evidence="2 3">NBRC 15516</strain>
    </source>
</reference>
<protein>
    <recommendedName>
        <fullName evidence="1">DUF4434 domain-containing protein</fullName>
    </recommendedName>
</protein>
<gene>
    <name evidence="2" type="ORF">CCE02nite_00260</name>
</gene>
<proteinExistence type="predicted"/>
<dbReference type="RefSeq" id="WP_141387018.1">
    <property type="nucleotide sequence ID" value="NZ_BJNZ01000001.1"/>
</dbReference>
<dbReference type="EMBL" id="BJNZ01000001">
    <property type="protein sequence ID" value="GED08027.1"/>
    <property type="molecule type" value="Genomic_DNA"/>
</dbReference>
<name>A0A4Y4DTR5_CELCE</name>
<sequence>MSAVRTPRDAGRRRTRAGGVALVVLVAALSNAVVHPAPGHAAQSRSVSDVPIDACPANPGFTHAFVDPYWLNGKDVDQVVEMLEAGKQVGVGGVILQWSAYRGAASTVTAYPADPSLGLRLFNRSVPVLVDAAARADVELWMGLLVAPGVFSTRESLTDPVLLGGLARDTLAVADDLYRQFGESIDGWYLPIEPNYKTVTNPTVAVTHGRWIGGMTDHLHQRYPALPVMSSPSMPTAILDGKSAATFVRELEPVMREAGVDVWNFQDGYKMTAWSPTTVASALRAAEVQARGYGAEVWAVMYTPGPGEDGGSPITPSRLQEYMRAIGGTGIRLSQFTFTSYLDPDLTVRHGEIRAESYRVYRAYCAGE</sequence>
<accession>A0A4Y4DTR5</accession>
<dbReference type="Pfam" id="PF14488">
    <property type="entry name" value="DUF4434"/>
    <property type="match status" value="1"/>
</dbReference>
<organism evidence="2 3">
    <name type="scientific">Cellulosimicrobium cellulans</name>
    <name type="common">Arthrobacter luteus</name>
    <dbReference type="NCBI Taxonomy" id="1710"/>
    <lineage>
        <taxon>Bacteria</taxon>
        <taxon>Bacillati</taxon>
        <taxon>Actinomycetota</taxon>
        <taxon>Actinomycetes</taxon>
        <taxon>Micrococcales</taxon>
        <taxon>Promicromonosporaceae</taxon>
        <taxon>Cellulosimicrobium</taxon>
    </lineage>
</organism>
<comment type="caution">
    <text evidence="2">The sequence shown here is derived from an EMBL/GenBank/DDBJ whole genome shotgun (WGS) entry which is preliminary data.</text>
</comment>
<dbReference type="Proteomes" id="UP000316659">
    <property type="component" value="Unassembled WGS sequence"/>
</dbReference>